<protein>
    <submittedName>
        <fullName evidence="3">2-aminoethylphosphonate ABC transporter substrate-binding protein</fullName>
    </submittedName>
</protein>
<dbReference type="Gene3D" id="3.40.190.10">
    <property type="entry name" value="Periplasmic binding protein-like II"/>
    <property type="match status" value="2"/>
</dbReference>
<gene>
    <name evidence="3" type="primary">afuA</name>
    <name evidence="3" type="ORF">GCM10007320_15780</name>
</gene>
<evidence type="ECO:0000313" key="3">
    <source>
        <dbReference type="EMBL" id="GHC76503.1"/>
    </source>
</evidence>
<sequence>MALTRRRFGALAATLAAPALVRAQPLDALYAAAKKEGELTWYVVPYPSELAETMGRRFSERYPGIRVNVVRTTAQVAFQRLNQDLKAGTPACDVFSSTDLAHFLDLKARKLLLPYTPPSVAQLDRHLQNLDPDGAYHVTSAFPMGLVYNKQKVQGADVPTSWNDLLDPKWRGLASVAHPGFSGAAGAWSLEMRRLYGDAWFKKLADNKVQVGRSTIDTVTTVNSGERSVSAGPITLAARVADRGNPVGWVVPKEGLVMVVSPSAVMASSKRPNASRLFMEWLIGSDDVVELGRAEFGIPLRTGLKPPGGLPAMGSAKTLAPTPQQMRDELPQVVELWKDAFGV</sequence>
<feature type="chain" id="PRO_5046063308" evidence="2">
    <location>
        <begin position="24"/>
        <end position="343"/>
    </location>
</feature>
<feature type="signal peptide" evidence="2">
    <location>
        <begin position="1"/>
        <end position="23"/>
    </location>
</feature>
<evidence type="ECO:0000256" key="1">
    <source>
        <dbReference type="ARBA" id="ARBA00022729"/>
    </source>
</evidence>
<dbReference type="PANTHER" id="PTHR30006:SF2">
    <property type="entry name" value="ABC TRANSPORTER SUBSTRATE-BINDING PROTEIN"/>
    <property type="match status" value="1"/>
</dbReference>
<dbReference type="EMBL" id="BMYK01000003">
    <property type="protein sequence ID" value="GHC76503.1"/>
    <property type="molecule type" value="Genomic_DNA"/>
</dbReference>
<dbReference type="SUPFAM" id="SSF53850">
    <property type="entry name" value="Periplasmic binding protein-like II"/>
    <property type="match status" value="1"/>
</dbReference>
<evidence type="ECO:0000256" key="2">
    <source>
        <dbReference type="SAM" id="SignalP"/>
    </source>
</evidence>
<proteinExistence type="predicted"/>
<dbReference type="PANTHER" id="PTHR30006">
    <property type="entry name" value="THIAMINE-BINDING PERIPLASMIC PROTEIN-RELATED"/>
    <property type="match status" value="1"/>
</dbReference>
<keyword evidence="1 2" id="KW-0732">Signal</keyword>
<dbReference type="Proteomes" id="UP000626210">
    <property type="component" value="Unassembled WGS sequence"/>
</dbReference>
<dbReference type="RefSeq" id="WP_189686396.1">
    <property type="nucleotide sequence ID" value="NZ_BMYK01000003.1"/>
</dbReference>
<evidence type="ECO:0000313" key="4">
    <source>
        <dbReference type="Proteomes" id="UP000626210"/>
    </source>
</evidence>
<dbReference type="Pfam" id="PF13343">
    <property type="entry name" value="SBP_bac_6"/>
    <property type="match status" value="1"/>
</dbReference>
<name>A0ABQ3FYE5_9BURK</name>
<reference evidence="4" key="1">
    <citation type="journal article" date="2019" name="Int. J. Syst. Evol. Microbiol.">
        <title>The Global Catalogue of Microorganisms (GCM) 10K type strain sequencing project: providing services to taxonomists for standard genome sequencing and annotation.</title>
        <authorList>
            <consortium name="The Broad Institute Genomics Platform"/>
            <consortium name="The Broad Institute Genome Sequencing Center for Infectious Disease"/>
            <person name="Wu L."/>
            <person name="Ma J."/>
        </authorList>
    </citation>
    <scope>NUCLEOTIDE SEQUENCE [LARGE SCALE GENOMIC DNA]</scope>
    <source>
        <strain evidence="4">KCTC 23314</strain>
    </source>
</reference>
<keyword evidence="4" id="KW-1185">Reference proteome</keyword>
<organism evidence="3 4">
    <name type="scientific">Pseudorhodoferax aquiterrae</name>
    <dbReference type="NCBI Taxonomy" id="747304"/>
    <lineage>
        <taxon>Bacteria</taxon>
        <taxon>Pseudomonadati</taxon>
        <taxon>Pseudomonadota</taxon>
        <taxon>Betaproteobacteria</taxon>
        <taxon>Burkholderiales</taxon>
        <taxon>Comamonadaceae</taxon>
    </lineage>
</organism>
<accession>A0ABQ3FYE5</accession>
<comment type="caution">
    <text evidence="3">The sequence shown here is derived from an EMBL/GenBank/DDBJ whole genome shotgun (WGS) entry which is preliminary data.</text>
</comment>